<reference evidence="7 8" key="3">
    <citation type="submission" date="2020-08" db="EMBL/GenBank/DDBJ databases">
        <title>Genomic Encyclopedia of Type Strains, Phase IV (KMG-IV): sequencing the most valuable type-strain genomes for metagenomic binning, comparative biology and taxonomic classification.</title>
        <authorList>
            <person name="Goeker M."/>
        </authorList>
    </citation>
    <scope>NUCLEOTIDE SEQUENCE [LARGE SCALE GENOMIC DNA]</scope>
    <source>
        <strain evidence="7 8">DSM 24105</strain>
    </source>
</reference>
<dbReference type="SUPFAM" id="SSF74653">
    <property type="entry name" value="TolA/TonB C-terminal domain"/>
    <property type="match status" value="1"/>
</dbReference>
<evidence type="ECO:0000256" key="1">
    <source>
        <dbReference type="ARBA" id="ARBA00004167"/>
    </source>
</evidence>
<evidence type="ECO:0000313" key="7">
    <source>
        <dbReference type="EMBL" id="MBB3905622.1"/>
    </source>
</evidence>
<dbReference type="InterPro" id="IPR037682">
    <property type="entry name" value="TonB_C"/>
</dbReference>
<evidence type="ECO:0000259" key="5">
    <source>
        <dbReference type="PROSITE" id="PS52015"/>
    </source>
</evidence>
<evidence type="ECO:0000256" key="2">
    <source>
        <dbReference type="ARBA" id="ARBA00022692"/>
    </source>
</evidence>
<name>A0A7W6ALF8_9HYPH</name>
<evidence type="ECO:0000256" key="4">
    <source>
        <dbReference type="ARBA" id="ARBA00023136"/>
    </source>
</evidence>
<reference evidence="6" key="4">
    <citation type="submission" date="2023-01" db="EMBL/GenBank/DDBJ databases">
        <title>Draft genome sequence of Methylobacterium brachythecii strain NBRC 107710.</title>
        <authorList>
            <person name="Sun Q."/>
            <person name="Mori K."/>
        </authorList>
    </citation>
    <scope>NUCLEOTIDE SEQUENCE</scope>
    <source>
        <strain evidence="6">NBRC 107710</strain>
    </source>
</reference>
<reference evidence="9" key="2">
    <citation type="journal article" date="2019" name="Int. J. Syst. Evol. Microbiol.">
        <title>The Global Catalogue of Microorganisms (GCM) 10K type strain sequencing project: providing services to taxonomists for standard genome sequencing and annotation.</title>
        <authorList>
            <consortium name="The Broad Institute Genomics Platform"/>
            <consortium name="The Broad Institute Genome Sequencing Center for Infectious Disease"/>
            <person name="Wu L."/>
            <person name="Ma J."/>
        </authorList>
    </citation>
    <scope>NUCLEOTIDE SEQUENCE [LARGE SCALE GENOMIC DNA]</scope>
    <source>
        <strain evidence="9">NBRC 107710</strain>
    </source>
</reference>
<dbReference type="NCBIfam" id="TIGR01352">
    <property type="entry name" value="tonB_Cterm"/>
    <property type="match status" value="1"/>
</dbReference>
<feature type="domain" description="TonB C-terminal" evidence="5">
    <location>
        <begin position="43"/>
        <end position="138"/>
    </location>
</feature>
<keyword evidence="2" id="KW-0812">Transmembrane</keyword>
<dbReference type="EMBL" id="BSPG01000064">
    <property type="protein sequence ID" value="GLS46951.1"/>
    <property type="molecule type" value="Genomic_DNA"/>
</dbReference>
<organism evidence="7 8">
    <name type="scientific">Methylobacterium brachythecii</name>
    <dbReference type="NCBI Taxonomy" id="1176177"/>
    <lineage>
        <taxon>Bacteria</taxon>
        <taxon>Pseudomonadati</taxon>
        <taxon>Pseudomonadota</taxon>
        <taxon>Alphaproteobacteria</taxon>
        <taxon>Hyphomicrobiales</taxon>
        <taxon>Methylobacteriaceae</taxon>
        <taxon>Methylobacterium</taxon>
    </lineage>
</organism>
<proteinExistence type="predicted"/>
<dbReference type="EMBL" id="JACIDN010000015">
    <property type="protein sequence ID" value="MBB3905622.1"/>
    <property type="molecule type" value="Genomic_DNA"/>
</dbReference>
<dbReference type="Gene3D" id="3.30.1150.10">
    <property type="match status" value="1"/>
</dbReference>
<evidence type="ECO:0000313" key="9">
    <source>
        <dbReference type="Proteomes" id="UP001156881"/>
    </source>
</evidence>
<evidence type="ECO:0000313" key="6">
    <source>
        <dbReference type="EMBL" id="GLS46951.1"/>
    </source>
</evidence>
<dbReference type="AlphaFoldDB" id="A0A7W6ALF8"/>
<dbReference type="PROSITE" id="PS52015">
    <property type="entry name" value="TONB_CTD"/>
    <property type="match status" value="1"/>
</dbReference>
<dbReference type="GO" id="GO:0055085">
    <property type="term" value="P:transmembrane transport"/>
    <property type="evidence" value="ECO:0007669"/>
    <property type="project" value="InterPro"/>
</dbReference>
<sequence length="138" mass="14343">MLPRLVFSGVLLTALLGASGIASPRPLPAARERPEVRQSVERWVSLVVTKVTRAGEGRFPGDPRVNPGGTVTIRVRIGADGTLEGAAIDQSSGSDALDTRALAAAKAASPFTPPPEKLLTLEGFTELAFPVEFGPAGE</sequence>
<keyword evidence="4" id="KW-0472">Membrane</keyword>
<protein>
    <submittedName>
        <fullName evidence="7">TonB family protein</fullName>
    </submittedName>
</protein>
<dbReference type="Proteomes" id="UP000517759">
    <property type="component" value="Unassembled WGS sequence"/>
</dbReference>
<comment type="caution">
    <text evidence="7">The sequence shown here is derived from an EMBL/GenBank/DDBJ whole genome shotgun (WGS) entry which is preliminary data.</text>
</comment>
<gene>
    <name evidence="6" type="ORF">GCM10007884_49510</name>
    <name evidence="7" type="ORF">GGR33_005163</name>
</gene>
<accession>A0A7W6ALF8</accession>
<dbReference type="GO" id="GO:0016020">
    <property type="term" value="C:membrane"/>
    <property type="evidence" value="ECO:0007669"/>
    <property type="project" value="UniProtKB-SubCell"/>
</dbReference>
<evidence type="ECO:0000256" key="3">
    <source>
        <dbReference type="ARBA" id="ARBA00022989"/>
    </source>
</evidence>
<dbReference type="Proteomes" id="UP001156881">
    <property type="component" value="Unassembled WGS sequence"/>
</dbReference>
<dbReference type="InterPro" id="IPR006260">
    <property type="entry name" value="TonB/TolA_C"/>
</dbReference>
<reference evidence="6" key="1">
    <citation type="journal article" date="2014" name="Int. J. Syst. Evol. Microbiol.">
        <title>Complete genome of a new Firmicutes species belonging to the dominant human colonic microbiota ('Ruminococcus bicirculans') reveals two chromosomes and a selective capacity to utilize plant glucans.</title>
        <authorList>
            <consortium name="NISC Comparative Sequencing Program"/>
            <person name="Wegmann U."/>
            <person name="Louis P."/>
            <person name="Goesmann A."/>
            <person name="Henrissat B."/>
            <person name="Duncan S.H."/>
            <person name="Flint H.J."/>
        </authorList>
    </citation>
    <scope>NUCLEOTIDE SEQUENCE</scope>
    <source>
        <strain evidence="6">NBRC 107710</strain>
    </source>
</reference>
<evidence type="ECO:0000313" key="8">
    <source>
        <dbReference type="Proteomes" id="UP000517759"/>
    </source>
</evidence>
<dbReference type="Pfam" id="PF03544">
    <property type="entry name" value="TonB_C"/>
    <property type="match status" value="1"/>
</dbReference>
<keyword evidence="3" id="KW-1133">Transmembrane helix</keyword>
<dbReference type="RefSeq" id="WP_183513731.1">
    <property type="nucleotide sequence ID" value="NZ_BSPG01000064.1"/>
</dbReference>
<comment type="subcellular location">
    <subcellularLocation>
        <location evidence="1">Membrane</location>
        <topology evidence="1">Single-pass membrane protein</topology>
    </subcellularLocation>
</comment>
<keyword evidence="9" id="KW-1185">Reference proteome</keyword>